<organism evidence="2 3">
    <name type="scientific">Macrolepiota fuliginosa MF-IS2</name>
    <dbReference type="NCBI Taxonomy" id="1400762"/>
    <lineage>
        <taxon>Eukaryota</taxon>
        <taxon>Fungi</taxon>
        <taxon>Dikarya</taxon>
        <taxon>Basidiomycota</taxon>
        <taxon>Agaricomycotina</taxon>
        <taxon>Agaricomycetes</taxon>
        <taxon>Agaricomycetidae</taxon>
        <taxon>Agaricales</taxon>
        <taxon>Agaricineae</taxon>
        <taxon>Agaricaceae</taxon>
        <taxon>Macrolepiota</taxon>
    </lineage>
</organism>
<protein>
    <submittedName>
        <fullName evidence="2">Uncharacterized protein</fullName>
    </submittedName>
</protein>
<name>A0A9P5XK58_9AGAR</name>
<accession>A0A9P5XK58</accession>
<gene>
    <name evidence="2" type="ORF">P691DRAFT_771824</name>
</gene>
<keyword evidence="1" id="KW-0472">Membrane</keyword>
<proteinExistence type="predicted"/>
<keyword evidence="1" id="KW-0812">Transmembrane</keyword>
<reference evidence="2" key="1">
    <citation type="submission" date="2020-11" db="EMBL/GenBank/DDBJ databases">
        <authorList>
            <consortium name="DOE Joint Genome Institute"/>
            <person name="Ahrendt S."/>
            <person name="Riley R."/>
            <person name="Andreopoulos W."/>
            <person name="Labutti K."/>
            <person name="Pangilinan J."/>
            <person name="Ruiz-Duenas F.J."/>
            <person name="Barrasa J.M."/>
            <person name="Sanchez-Garcia M."/>
            <person name="Camarero S."/>
            <person name="Miyauchi S."/>
            <person name="Serrano A."/>
            <person name="Linde D."/>
            <person name="Babiker R."/>
            <person name="Drula E."/>
            <person name="Ayuso-Fernandez I."/>
            <person name="Pacheco R."/>
            <person name="Padilla G."/>
            <person name="Ferreira P."/>
            <person name="Barriuso J."/>
            <person name="Kellner H."/>
            <person name="Castanera R."/>
            <person name="Alfaro M."/>
            <person name="Ramirez L."/>
            <person name="Pisabarro A.G."/>
            <person name="Kuo A."/>
            <person name="Tritt A."/>
            <person name="Lipzen A."/>
            <person name="He G."/>
            <person name="Yan M."/>
            <person name="Ng V."/>
            <person name="Cullen D."/>
            <person name="Martin F."/>
            <person name="Rosso M.-N."/>
            <person name="Henrissat B."/>
            <person name="Hibbett D."/>
            <person name="Martinez A.T."/>
            <person name="Grigoriev I.V."/>
        </authorList>
    </citation>
    <scope>NUCLEOTIDE SEQUENCE</scope>
    <source>
        <strain evidence="2">MF-IS2</strain>
    </source>
</reference>
<dbReference type="OrthoDB" id="3038990at2759"/>
<sequence>MNDTNLLNPDIYLNHLSPADARQYEICRNISLITLGAMIWDILVYIPDDIRIVKRGPFRFAIFSFIFSRIFAVGYALINALQRTIPTSNPNTLTIVSGVLCDAASEIVKVIGVKPSLIPGTHYFRDAGYQSYIAVGVFVGLLYDTCVFLAISYKIVSRHNTVDIHPGPRSFVHSFISGKALSRLSRAVLQGGQQYYLIAVVAMSAIGIMFFLPFVNQMIMATISAPFIPLIASMACRVYRNLKLYDLNSPVVDFMSPV</sequence>
<keyword evidence="1" id="KW-1133">Transmembrane helix</keyword>
<comment type="caution">
    <text evidence="2">The sequence shown here is derived from an EMBL/GenBank/DDBJ whole genome shotgun (WGS) entry which is preliminary data.</text>
</comment>
<evidence type="ECO:0000313" key="3">
    <source>
        <dbReference type="Proteomes" id="UP000807342"/>
    </source>
</evidence>
<feature type="transmembrane region" description="Helical" evidence="1">
    <location>
        <begin position="129"/>
        <end position="151"/>
    </location>
</feature>
<feature type="transmembrane region" description="Helical" evidence="1">
    <location>
        <begin position="195"/>
        <end position="212"/>
    </location>
</feature>
<keyword evidence="3" id="KW-1185">Reference proteome</keyword>
<feature type="transmembrane region" description="Helical" evidence="1">
    <location>
        <begin position="58"/>
        <end position="78"/>
    </location>
</feature>
<dbReference type="Proteomes" id="UP000807342">
    <property type="component" value="Unassembled WGS sequence"/>
</dbReference>
<feature type="transmembrane region" description="Helical" evidence="1">
    <location>
        <begin position="30"/>
        <end position="46"/>
    </location>
</feature>
<feature type="transmembrane region" description="Helical" evidence="1">
    <location>
        <begin position="218"/>
        <end position="239"/>
    </location>
</feature>
<dbReference type="EMBL" id="MU151066">
    <property type="protein sequence ID" value="KAF9452883.1"/>
    <property type="molecule type" value="Genomic_DNA"/>
</dbReference>
<dbReference type="AlphaFoldDB" id="A0A9P5XK58"/>
<evidence type="ECO:0000313" key="2">
    <source>
        <dbReference type="EMBL" id="KAF9452883.1"/>
    </source>
</evidence>
<evidence type="ECO:0000256" key="1">
    <source>
        <dbReference type="SAM" id="Phobius"/>
    </source>
</evidence>